<dbReference type="Gene3D" id="1.10.443.10">
    <property type="entry name" value="Intergrase catalytic core"/>
    <property type="match status" value="1"/>
</dbReference>
<organism evidence="2 3">
    <name type="scientific">Bradyrhizobium septentrionale</name>
    <dbReference type="NCBI Taxonomy" id="1404411"/>
    <lineage>
        <taxon>Bacteria</taxon>
        <taxon>Pseudomonadati</taxon>
        <taxon>Pseudomonadota</taxon>
        <taxon>Alphaproteobacteria</taxon>
        <taxon>Hyphomicrobiales</taxon>
        <taxon>Nitrobacteraceae</taxon>
        <taxon>Bradyrhizobium</taxon>
    </lineage>
</organism>
<protein>
    <submittedName>
        <fullName evidence="2">Site-specific integrase</fullName>
    </submittedName>
</protein>
<gene>
    <name evidence="2" type="ORF">WDK88_11805</name>
</gene>
<name>A0ABZ2P4P7_9BRAD</name>
<dbReference type="SUPFAM" id="SSF56349">
    <property type="entry name" value="DNA breaking-rejoining enzymes"/>
    <property type="match status" value="1"/>
</dbReference>
<dbReference type="Proteomes" id="UP001432046">
    <property type="component" value="Chromosome"/>
</dbReference>
<keyword evidence="3" id="KW-1185">Reference proteome</keyword>
<proteinExistence type="predicted"/>
<reference evidence="2" key="2">
    <citation type="submission" date="2024-03" db="EMBL/GenBank/DDBJ databases">
        <authorList>
            <person name="Bromfield E.S.P."/>
            <person name="Cloutier S."/>
        </authorList>
    </citation>
    <scope>NUCLEOTIDE SEQUENCE</scope>
    <source>
        <strain evidence="2">5S5</strain>
    </source>
</reference>
<dbReference type="CDD" id="cd00397">
    <property type="entry name" value="DNA_BRE_C"/>
    <property type="match status" value="1"/>
</dbReference>
<evidence type="ECO:0000313" key="3">
    <source>
        <dbReference type="Proteomes" id="UP001432046"/>
    </source>
</evidence>
<dbReference type="EMBL" id="CP147711">
    <property type="protein sequence ID" value="WXC82216.1"/>
    <property type="molecule type" value="Genomic_DNA"/>
</dbReference>
<dbReference type="InterPro" id="IPR011010">
    <property type="entry name" value="DNA_brk_join_enz"/>
</dbReference>
<sequence length="290" mass="33170">MSYLSCEEDITDSQLENGALDCGRYTLPFQPNSLEGRRLSRPELFVWTPCERNRHLDDGLFLKLDEVCRQLTGLDRYVPLIIFLMAETGLRIEELCAVKWEGVSLDKRRMDVPKPRWPEEHEARTIVLSVRVRWYLEQVALALEEDDRFDPLANIVPMDVPAARRALQDVGRRAQVMLGEPLFDALRCDAKARFKEAGLTKAEQDIMLGSALRILPGSQEDLISIQNKLDWHFLDGRTYEEAKDSIPLVSAASIIRARKFFAERGLLKIEDASPTVIRHFPNVVLRILVA</sequence>
<accession>A0ABZ2P4P7</accession>
<keyword evidence="1" id="KW-0233">DNA recombination</keyword>
<evidence type="ECO:0000256" key="1">
    <source>
        <dbReference type="ARBA" id="ARBA00023172"/>
    </source>
</evidence>
<evidence type="ECO:0000313" key="2">
    <source>
        <dbReference type="EMBL" id="WXC82216.1"/>
    </source>
</evidence>
<reference evidence="2" key="1">
    <citation type="journal article" date="2021" name="Int. J. Syst. Evol. Microbiol.">
        <title>Bradyrhizobium septentrionale sp. nov. (sv. septentrionale) and Bradyrhizobium quebecense sp. nov. (sv. septentrionale) associated with legumes native to Canada possess rearranged symbiosis genes and numerous insertion sequences.</title>
        <authorList>
            <person name="Bromfield E.S.P."/>
            <person name="Cloutier S."/>
        </authorList>
    </citation>
    <scope>NUCLEOTIDE SEQUENCE</scope>
    <source>
        <strain evidence="2">5S5</strain>
    </source>
</reference>
<dbReference type="InterPro" id="IPR013762">
    <property type="entry name" value="Integrase-like_cat_sf"/>
</dbReference>
<dbReference type="RefSeq" id="WP_338834585.1">
    <property type="nucleotide sequence ID" value="NZ_CP147711.1"/>
</dbReference>